<keyword evidence="1" id="KW-0808">Transferase</keyword>
<evidence type="ECO:0000313" key="1">
    <source>
        <dbReference type="EMBL" id="SLN69017.1"/>
    </source>
</evidence>
<dbReference type="InterPro" id="IPR043129">
    <property type="entry name" value="ATPase_NBD"/>
</dbReference>
<dbReference type="GO" id="GO:0008671">
    <property type="term" value="F:2-dehydro-3-deoxygalactonokinase activity"/>
    <property type="evidence" value="ECO:0007669"/>
    <property type="project" value="InterPro"/>
</dbReference>
<protein>
    <submittedName>
        <fullName evidence="1">2-keto-3-deoxy-galactonokinase</fullName>
    </submittedName>
</protein>
<dbReference type="RefSeq" id="WP_085850747.1">
    <property type="nucleotide sequence ID" value="NZ_FNZV01000019.1"/>
</dbReference>
<dbReference type="InterPro" id="IPR007729">
    <property type="entry name" value="DGOK"/>
</dbReference>
<gene>
    <name evidence="1" type="ORF">PAM7971_03680</name>
</gene>
<dbReference type="STRING" id="658057.SAMN04488032_11914"/>
<organism evidence="1 2">
    <name type="scientific">Pacificibacter marinus</name>
    <dbReference type="NCBI Taxonomy" id="658057"/>
    <lineage>
        <taxon>Bacteria</taxon>
        <taxon>Pseudomonadati</taxon>
        <taxon>Pseudomonadota</taxon>
        <taxon>Alphaproteobacteria</taxon>
        <taxon>Rhodobacterales</taxon>
        <taxon>Roseobacteraceae</taxon>
        <taxon>Pacificibacter</taxon>
    </lineage>
</organism>
<dbReference type="Proteomes" id="UP000193307">
    <property type="component" value="Unassembled WGS sequence"/>
</dbReference>
<sequence length="301" mass="32016">MNTDWIAVDWGTSSLRAWAIDAQGATLDTAQSTKGMGTLAPSEFEAALLELIEPWIKGSSANAPMQIIACGMVGARQGWIEALYAKVPSLPISATLTKAPTQDPRLDVQIVPGLSQSTPADVMRGEETQIAGFQAQFPKFDGIICLPGTHTKWAHVSAGEVVSFQSFMTGEMFALLSKHSVLKHSLRDGTWDDTAFDDALADTLSRPEKLASKLFTLRAEDLLKGLDGGAAKARLSGLLIGAELAAAKPYWLGQMVALIGDDGLTDLYASALKTQGIIAQRTNPTDMTLAGLKSARASILE</sequence>
<accession>A0A1Y5TSB6</accession>
<proteinExistence type="predicted"/>
<name>A0A1Y5TSB6_9RHOB</name>
<dbReference type="InterPro" id="IPR042258">
    <property type="entry name" value="DGOK_N"/>
</dbReference>
<dbReference type="Gene3D" id="3.30.420.310">
    <property type="entry name" value="2-keto-3-deoxy-galactonokinase, C-terminal domain"/>
    <property type="match status" value="1"/>
</dbReference>
<dbReference type="InterPro" id="IPR042257">
    <property type="entry name" value="DGOK_C"/>
</dbReference>
<reference evidence="1 2" key="1">
    <citation type="submission" date="2017-03" db="EMBL/GenBank/DDBJ databases">
        <authorList>
            <person name="Afonso C.L."/>
            <person name="Miller P.J."/>
            <person name="Scott M.A."/>
            <person name="Spackman E."/>
            <person name="Goraichik I."/>
            <person name="Dimitrov K.M."/>
            <person name="Suarez D.L."/>
            <person name="Swayne D.E."/>
        </authorList>
    </citation>
    <scope>NUCLEOTIDE SEQUENCE [LARGE SCALE GENOMIC DNA]</scope>
    <source>
        <strain evidence="1 2">CECT 7971</strain>
    </source>
</reference>
<dbReference type="SUPFAM" id="SSF53067">
    <property type="entry name" value="Actin-like ATPase domain"/>
    <property type="match status" value="2"/>
</dbReference>
<dbReference type="GO" id="GO:0034194">
    <property type="term" value="P:D-galactonate catabolic process"/>
    <property type="evidence" value="ECO:0007669"/>
    <property type="project" value="InterPro"/>
</dbReference>
<dbReference type="AlphaFoldDB" id="A0A1Y5TSB6"/>
<evidence type="ECO:0000313" key="2">
    <source>
        <dbReference type="Proteomes" id="UP000193307"/>
    </source>
</evidence>
<keyword evidence="2" id="KW-1185">Reference proteome</keyword>
<dbReference type="EMBL" id="FWFW01000018">
    <property type="protein sequence ID" value="SLN69017.1"/>
    <property type="molecule type" value="Genomic_DNA"/>
</dbReference>
<keyword evidence="1" id="KW-0418">Kinase</keyword>
<dbReference type="Pfam" id="PF05035">
    <property type="entry name" value="DGOK"/>
    <property type="match status" value="1"/>
</dbReference>
<dbReference type="Gene3D" id="3.30.420.300">
    <property type="entry name" value="2-keto-3-deoxy-galactonokinase, substrate binding domain"/>
    <property type="match status" value="1"/>
</dbReference>
<dbReference type="OrthoDB" id="256574at2"/>